<dbReference type="InterPro" id="IPR023298">
    <property type="entry name" value="ATPase_P-typ_TM_dom_sf"/>
</dbReference>
<dbReference type="NCBIfam" id="TIGR01512">
    <property type="entry name" value="ATPase-IB2_Cd"/>
    <property type="match status" value="1"/>
</dbReference>
<dbReference type="SUPFAM" id="SSF81665">
    <property type="entry name" value="Calcium ATPase, transmembrane domain M"/>
    <property type="match status" value="1"/>
</dbReference>
<keyword evidence="13" id="KW-0406">Ion transport</keyword>
<keyword evidence="9 17" id="KW-0547">Nucleotide-binding</keyword>
<keyword evidence="12 17" id="KW-1133">Transmembrane helix</keyword>
<evidence type="ECO:0000256" key="1">
    <source>
        <dbReference type="ARBA" id="ARBA00004651"/>
    </source>
</evidence>
<feature type="transmembrane region" description="Helical" evidence="17">
    <location>
        <begin position="119"/>
        <end position="138"/>
    </location>
</feature>
<dbReference type="InterPro" id="IPR036412">
    <property type="entry name" value="HAD-like_sf"/>
</dbReference>
<comment type="catalytic activity">
    <reaction evidence="16">
        <text>Cd(2+)(in) + ATP + H2O = Cd(2+)(out) + ADP + phosphate + H(+)</text>
        <dbReference type="Rhea" id="RHEA:12132"/>
        <dbReference type="ChEBI" id="CHEBI:15377"/>
        <dbReference type="ChEBI" id="CHEBI:15378"/>
        <dbReference type="ChEBI" id="CHEBI:30616"/>
        <dbReference type="ChEBI" id="CHEBI:43474"/>
        <dbReference type="ChEBI" id="CHEBI:48775"/>
        <dbReference type="ChEBI" id="CHEBI:456216"/>
        <dbReference type="EC" id="7.2.2.21"/>
    </reaction>
</comment>
<sequence>MSQHDMTQTKQDETVYRLDNLTCGSCAAKFEKNVKSLPNVQDCRVNFGASKMTVCGKATISELEEAGAFDQIKVREDQQWIAETKKVPFWKNRENIQLLLSAVLLLLGAISSSTSGEKAVLTIALYIGSIVIGGWSLFLSGLRNLVRLEFDMKVLMTIAILGAAAIGEWSEGATVVILFAISESLERYSMERARKSIRSLMEIAPKQATIRRDGKEITLSVDEIQVGDLMLVKPGQKIPMDGKINLGSSYINQAPITGESIPVSKDVGDDVFAGTINQEGYLEIQVTKRVKDTTLSKIVHLVEEAQAERAPAQAFVDRFARYYTPAIMLLALLIAVLPPLFIGGWSEWIYRALALLVVGCPCALVISTPVAIVTAIGNAARHGVLIKGGIHLETAGSIDTIAFDKTGTLTKGTPTVTHFEMLSEVESKESLLDIAYALERNSQHPIAAAISRYAQEQGSQTEKQVTAFTSVTGKGVEGKIDETLYRLGKPSYIAESPTNSLPESIQQAVERQQAKGQTVMLLTNEQQVLALFAVQDEIRSNSADVIQQLHRVGMKQTVMLTGDNQATAQVIGEQLGISQIQSELLPEDKLAQIQALRNQGAKVAMVGDGINDAPALATANLGIAMGGAGTDTALETADIALMGDDLQKIPFTIRLSRKALRVIKQNITFAFGLKLLALLLIIPGYLTLWMAVFTDLGGTLIVTANALRLLRVREK</sequence>
<evidence type="ECO:0000313" key="20">
    <source>
        <dbReference type="Proteomes" id="UP000294746"/>
    </source>
</evidence>
<dbReference type="InterPro" id="IPR023299">
    <property type="entry name" value="ATPase_P-typ_cyto_dom_N"/>
</dbReference>
<evidence type="ECO:0000256" key="8">
    <source>
        <dbReference type="ARBA" id="ARBA00022723"/>
    </source>
</evidence>
<evidence type="ECO:0000259" key="18">
    <source>
        <dbReference type="PROSITE" id="PS50846"/>
    </source>
</evidence>
<feature type="transmembrane region" description="Helical" evidence="17">
    <location>
        <begin position="322"/>
        <end position="342"/>
    </location>
</feature>
<dbReference type="InterPro" id="IPR027256">
    <property type="entry name" value="P-typ_ATPase_IB"/>
</dbReference>
<dbReference type="EC" id="7.2.2.21" evidence="15"/>
<dbReference type="InterPro" id="IPR018303">
    <property type="entry name" value="ATPase_P-typ_P_site"/>
</dbReference>
<dbReference type="InterPro" id="IPR051014">
    <property type="entry name" value="Cation_Transport_ATPase_IB"/>
</dbReference>
<dbReference type="SUPFAM" id="SSF55008">
    <property type="entry name" value="HMA, heavy metal-associated domain"/>
    <property type="match status" value="1"/>
</dbReference>
<dbReference type="InterPro" id="IPR023214">
    <property type="entry name" value="HAD_sf"/>
</dbReference>
<dbReference type="EMBL" id="SLXV01000002">
    <property type="protein sequence ID" value="TCP70370.1"/>
    <property type="molecule type" value="Genomic_DNA"/>
</dbReference>
<dbReference type="GO" id="GO:0005524">
    <property type="term" value="F:ATP binding"/>
    <property type="evidence" value="ECO:0007669"/>
    <property type="project" value="UniProtKB-UniRule"/>
</dbReference>
<feature type="transmembrane region" description="Helical" evidence="17">
    <location>
        <begin position="348"/>
        <end position="377"/>
    </location>
</feature>
<evidence type="ECO:0000256" key="6">
    <source>
        <dbReference type="ARBA" id="ARBA00022553"/>
    </source>
</evidence>
<keyword evidence="20" id="KW-1185">Reference proteome</keyword>
<evidence type="ECO:0000256" key="11">
    <source>
        <dbReference type="ARBA" id="ARBA00022967"/>
    </source>
</evidence>
<dbReference type="PROSITE" id="PS01047">
    <property type="entry name" value="HMA_1"/>
    <property type="match status" value="1"/>
</dbReference>
<feature type="transmembrane region" description="Helical" evidence="17">
    <location>
        <begin position="95"/>
        <end position="113"/>
    </location>
</feature>
<keyword evidence="14 17" id="KW-0472">Membrane</keyword>
<keyword evidence="7 17" id="KW-0812">Transmembrane</keyword>
<dbReference type="PROSITE" id="PS50846">
    <property type="entry name" value="HMA_2"/>
    <property type="match status" value="1"/>
</dbReference>
<dbReference type="InterPro" id="IPR059000">
    <property type="entry name" value="ATPase_P-type_domA"/>
</dbReference>
<dbReference type="CDD" id="cd00371">
    <property type="entry name" value="HMA"/>
    <property type="match status" value="1"/>
</dbReference>
<dbReference type="SUPFAM" id="SSF81653">
    <property type="entry name" value="Calcium ATPase, transduction domain A"/>
    <property type="match status" value="1"/>
</dbReference>
<keyword evidence="6" id="KW-0597">Phosphoprotein</keyword>
<dbReference type="Gene3D" id="3.40.1110.10">
    <property type="entry name" value="Calcium-transporting ATPase, cytoplasmic domain N"/>
    <property type="match status" value="1"/>
</dbReference>
<reference evidence="19 20" key="1">
    <citation type="submission" date="2019-03" db="EMBL/GenBank/DDBJ databases">
        <title>Genomic Encyclopedia of Type Strains, Phase IV (KMG-IV): sequencing the most valuable type-strain genomes for metagenomic binning, comparative biology and taxonomic classification.</title>
        <authorList>
            <person name="Goeker M."/>
        </authorList>
    </citation>
    <scope>NUCLEOTIDE SEQUENCE [LARGE SCALE GENOMIC DNA]</scope>
    <source>
        <strain evidence="19 20">DSM 46831</strain>
    </source>
</reference>
<evidence type="ECO:0000256" key="17">
    <source>
        <dbReference type="RuleBase" id="RU362081"/>
    </source>
</evidence>
<dbReference type="Gene3D" id="3.40.50.1000">
    <property type="entry name" value="HAD superfamily/HAD-like"/>
    <property type="match status" value="1"/>
</dbReference>
<dbReference type="RefSeq" id="WP_131847430.1">
    <property type="nucleotide sequence ID" value="NZ_SLXV01000002.1"/>
</dbReference>
<dbReference type="InterPro" id="IPR001757">
    <property type="entry name" value="P_typ_ATPase"/>
</dbReference>
<evidence type="ECO:0000256" key="16">
    <source>
        <dbReference type="ARBA" id="ARBA00049338"/>
    </source>
</evidence>
<keyword evidence="8 17" id="KW-0479">Metal-binding</keyword>
<keyword evidence="10 17" id="KW-0067">ATP-binding</keyword>
<protein>
    <recommendedName>
        <fullName evidence="15">Cd(2+)-exporting ATPase</fullName>
        <ecNumber evidence="15">7.2.2.21</ecNumber>
    </recommendedName>
</protein>
<evidence type="ECO:0000256" key="4">
    <source>
        <dbReference type="ARBA" id="ARBA00022475"/>
    </source>
</evidence>
<dbReference type="InterPro" id="IPR008250">
    <property type="entry name" value="ATPase_P-typ_transduc_dom_A_sf"/>
</dbReference>
<feature type="transmembrane region" description="Helical" evidence="17">
    <location>
        <begin position="667"/>
        <end position="686"/>
    </location>
</feature>
<keyword evidence="5" id="KW-0104">Cadmium</keyword>
<evidence type="ECO:0000256" key="3">
    <source>
        <dbReference type="ARBA" id="ARBA00022448"/>
    </source>
</evidence>
<keyword evidence="11" id="KW-1278">Translocase</keyword>
<dbReference type="GO" id="GO:0005886">
    <property type="term" value="C:plasma membrane"/>
    <property type="evidence" value="ECO:0007669"/>
    <property type="project" value="UniProtKB-SubCell"/>
</dbReference>
<evidence type="ECO:0000256" key="2">
    <source>
        <dbReference type="ARBA" id="ARBA00006024"/>
    </source>
</evidence>
<comment type="subcellular location">
    <subcellularLocation>
        <location evidence="1">Cell membrane</location>
        <topology evidence="1">Multi-pass membrane protein</topology>
    </subcellularLocation>
</comment>
<evidence type="ECO:0000256" key="5">
    <source>
        <dbReference type="ARBA" id="ARBA00022539"/>
    </source>
</evidence>
<dbReference type="SFLD" id="SFLDS00003">
    <property type="entry name" value="Haloacid_Dehalogenase"/>
    <property type="match status" value="1"/>
</dbReference>
<dbReference type="PANTHER" id="PTHR48085">
    <property type="entry name" value="CADMIUM/ZINC-TRANSPORTING ATPASE HMA2-RELATED"/>
    <property type="match status" value="1"/>
</dbReference>
<comment type="caution">
    <text evidence="19">The sequence shown here is derived from an EMBL/GenBank/DDBJ whole genome shotgun (WGS) entry which is preliminary data.</text>
</comment>
<dbReference type="Proteomes" id="UP000294746">
    <property type="component" value="Unassembled WGS sequence"/>
</dbReference>
<dbReference type="InterPro" id="IPR036163">
    <property type="entry name" value="HMA_dom_sf"/>
</dbReference>
<dbReference type="PRINTS" id="PR00119">
    <property type="entry name" value="CATATPASE"/>
</dbReference>
<evidence type="ECO:0000256" key="9">
    <source>
        <dbReference type="ARBA" id="ARBA00022741"/>
    </source>
</evidence>
<comment type="similarity">
    <text evidence="2 17">Belongs to the cation transport ATPase (P-type) (TC 3.A.3) family. Type IB subfamily.</text>
</comment>
<proteinExistence type="inferred from homology"/>
<dbReference type="PRINTS" id="PR00941">
    <property type="entry name" value="CDATPASE"/>
</dbReference>
<dbReference type="Pfam" id="PF00702">
    <property type="entry name" value="Hydrolase"/>
    <property type="match status" value="1"/>
</dbReference>
<organism evidence="19 20">
    <name type="scientific">Baia soyae</name>
    <dbReference type="NCBI Taxonomy" id="1544746"/>
    <lineage>
        <taxon>Bacteria</taxon>
        <taxon>Bacillati</taxon>
        <taxon>Bacillota</taxon>
        <taxon>Bacilli</taxon>
        <taxon>Bacillales</taxon>
        <taxon>Thermoactinomycetaceae</taxon>
        <taxon>Baia</taxon>
    </lineage>
</organism>
<evidence type="ECO:0000256" key="10">
    <source>
        <dbReference type="ARBA" id="ARBA00022840"/>
    </source>
</evidence>
<dbReference type="GO" id="GO:0016887">
    <property type="term" value="F:ATP hydrolysis activity"/>
    <property type="evidence" value="ECO:0007669"/>
    <property type="project" value="InterPro"/>
</dbReference>
<dbReference type="GO" id="GO:0046872">
    <property type="term" value="F:metal ion binding"/>
    <property type="evidence" value="ECO:0007669"/>
    <property type="project" value="UniProtKB-KW"/>
</dbReference>
<dbReference type="InterPro" id="IPR044492">
    <property type="entry name" value="P_typ_ATPase_HD_dom"/>
</dbReference>
<feature type="domain" description="HMA" evidence="18">
    <location>
        <begin position="12"/>
        <end position="75"/>
    </location>
</feature>
<dbReference type="SFLD" id="SFLDF00027">
    <property type="entry name" value="p-type_atpase"/>
    <property type="match status" value="1"/>
</dbReference>
<dbReference type="NCBIfam" id="TIGR01525">
    <property type="entry name" value="ATPase-IB_hvy"/>
    <property type="match status" value="1"/>
</dbReference>
<evidence type="ECO:0000256" key="13">
    <source>
        <dbReference type="ARBA" id="ARBA00023065"/>
    </source>
</evidence>
<keyword evidence="3" id="KW-0813">Transport</keyword>
<dbReference type="PROSITE" id="PS00154">
    <property type="entry name" value="ATPASE_E1_E2"/>
    <property type="match status" value="1"/>
</dbReference>
<dbReference type="GO" id="GO:0008551">
    <property type="term" value="F:P-type cadmium transporter activity"/>
    <property type="evidence" value="ECO:0007669"/>
    <property type="project" value="UniProtKB-EC"/>
</dbReference>
<keyword evidence="4 17" id="KW-1003">Cell membrane</keyword>
<dbReference type="NCBIfam" id="TIGR01494">
    <property type="entry name" value="ATPase_P-type"/>
    <property type="match status" value="1"/>
</dbReference>
<evidence type="ECO:0000256" key="14">
    <source>
        <dbReference type="ARBA" id="ARBA00023136"/>
    </source>
</evidence>
<dbReference type="OrthoDB" id="9813266at2"/>
<evidence type="ECO:0000256" key="7">
    <source>
        <dbReference type="ARBA" id="ARBA00022692"/>
    </source>
</evidence>
<dbReference type="FunFam" id="2.70.150.10:FF:000002">
    <property type="entry name" value="Copper-transporting ATPase 1, putative"/>
    <property type="match status" value="1"/>
</dbReference>
<evidence type="ECO:0000256" key="15">
    <source>
        <dbReference type="ARBA" id="ARBA00039103"/>
    </source>
</evidence>
<dbReference type="Pfam" id="PF00403">
    <property type="entry name" value="HMA"/>
    <property type="match status" value="1"/>
</dbReference>
<dbReference type="InterPro" id="IPR006121">
    <property type="entry name" value="HMA_dom"/>
</dbReference>
<evidence type="ECO:0000313" key="19">
    <source>
        <dbReference type="EMBL" id="TCP70370.1"/>
    </source>
</evidence>
<accession>A0A4R2SG05</accession>
<dbReference type="Gene3D" id="3.30.70.100">
    <property type="match status" value="1"/>
</dbReference>
<dbReference type="Pfam" id="PF00122">
    <property type="entry name" value="E1-E2_ATPase"/>
    <property type="match status" value="1"/>
</dbReference>
<name>A0A4R2SG05_9BACL</name>
<gene>
    <name evidence="19" type="ORF">EDD57_1029</name>
</gene>
<dbReference type="Gene3D" id="2.70.150.10">
    <property type="entry name" value="Calcium-transporting ATPase, cytoplasmic transduction domain A"/>
    <property type="match status" value="1"/>
</dbReference>
<dbReference type="PANTHER" id="PTHR48085:SF5">
    <property type="entry name" value="CADMIUM_ZINC-TRANSPORTING ATPASE HMA4-RELATED"/>
    <property type="match status" value="1"/>
</dbReference>
<dbReference type="InterPro" id="IPR017969">
    <property type="entry name" value="Heavy-metal-associated_CS"/>
</dbReference>
<dbReference type="AlphaFoldDB" id="A0A4R2SG05"/>
<evidence type="ECO:0000256" key="12">
    <source>
        <dbReference type="ARBA" id="ARBA00022989"/>
    </source>
</evidence>
<dbReference type="NCBIfam" id="TIGR01511">
    <property type="entry name" value="ATPase-IB1_Cu"/>
    <property type="match status" value="1"/>
</dbReference>
<dbReference type="CDD" id="cd07545">
    <property type="entry name" value="P-type_ATPase_Cd-like"/>
    <property type="match status" value="1"/>
</dbReference>
<dbReference type="SFLD" id="SFLDG00002">
    <property type="entry name" value="C1.7:_P-type_atpase_like"/>
    <property type="match status" value="1"/>
</dbReference>
<dbReference type="SUPFAM" id="SSF56784">
    <property type="entry name" value="HAD-like"/>
    <property type="match status" value="1"/>
</dbReference>